<dbReference type="Proteomes" id="UP000638263">
    <property type="component" value="Unassembled WGS sequence"/>
</dbReference>
<comment type="caution">
    <text evidence="1">The sequence shown here is derived from an EMBL/GenBank/DDBJ whole genome shotgun (WGS) entry which is preliminary data.</text>
</comment>
<reference evidence="1" key="2">
    <citation type="submission" date="2020-09" db="EMBL/GenBank/DDBJ databases">
        <authorList>
            <person name="Sun Q."/>
            <person name="Zhou Y."/>
        </authorList>
    </citation>
    <scope>NUCLEOTIDE SEQUENCE</scope>
    <source>
        <strain evidence="1">CGMCC 4.3508</strain>
    </source>
</reference>
<dbReference type="RefSeq" id="WP_062997355.1">
    <property type="nucleotide sequence ID" value="NZ_BMMH01000005.1"/>
</dbReference>
<gene>
    <name evidence="1" type="ORF">GCM10011588_31370</name>
</gene>
<dbReference type="EMBL" id="BMMH01000005">
    <property type="protein sequence ID" value="GGL14582.1"/>
    <property type="molecule type" value="Genomic_DNA"/>
</dbReference>
<sequence length="158" mass="16691">MTAGAAARTWVVRPEVPFRAVHAALLGAGWVGGPVTLFPPLVRDEPEVARYRRAGEVATYELDPVAWLRLLHSPDSPPGLPVLQDADILELLELPGSDIESAEGLLRGVLAAGELRLARAVPKLTRIRYGGVPPVVAGAAARSLTRIEGSGPGSRRSP</sequence>
<keyword evidence="2" id="KW-1185">Reference proteome</keyword>
<organism evidence="1 2">
    <name type="scientific">Nocardia jinanensis</name>
    <dbReference type="NCBI Taxonomy" id="382504"/>
    <lineage>
        <taxon>Bacteria</taxon>
        <taxon>Bacillati</taxon>
        <taxon>Actinomycetota</taxon>
        <taxon>Actinomycetes</taxon>
        <taxon>Mycobacteriales</taxon>
        <taxon>Nocardiaceae</taxon>
        <taxon>Nocardia</taxon>
    </lineage>
</organism>
<evidence type="ECO:0000313" key="2">
    <source>
        <dbReference type="Proteomes" id="UP000638263"/>
    </source>
</evidence>
<dbReference type="AlphaFoldDB" id="A0A917VSX1"/>
<accession>A0A917VSX1</accession>
<reference evidence="1" key="1">
    <citation type="journal article" date="2014" name="Int. J. Syst. Evol. Microbiol.">
        <title>Complete genome sequence of Corynebacterium casei LMG S-19264T (=DSM 44701T), isolated from a smear-ripened cheese.</title>
        <authorList>
            <consortium name="US DOE Joint Genome Institute (JGI-PGF)"/>
            <person name="Walter F."/>
            <person name="Albersmeier A."/>
            <person name="Kalinowski J."/>
            <person name="Ruckert C."/>
        </authorList>
    </citation>
    <scope>NUCLEOTIDE SEQUENCE</scope>
    <source>
        <strain evidence="1">CGMCC 4.3508</strain>
    </source>
</reference>
<proteinExistence type="predicted"/>
<name>A0A917VSX1_9NOCA</name>
<evidence type="ECO:0000313" key="1">
    <source>
        <dbReference type="EMBL" id="GGL14582.1"/>
    </source>
</evidence>
<protein>
    <submittedName>
        <fullName evidence="1">Uncharacterized protein</fullName>
    </submittedName>
</protein>